<evidence type="ECO:0000256" key="4">
    <source>
        <dbReference type="ARBA" id="ARBA00023163"/>
    </source>
</evidence>
<dbReference type="RefSeq" id="WP_114103539.1">
    <property type="nucleotide sequence ID" value="NZ_JPWF01000012.1"/>
</dbReference>
<dbReference type="InterPro" id="IPR036388">
    <property type="entry name" value="WH-like_DNA-bd_sf"/>
</dbReference>
<dbReference type="SUPFAM" id="SSF46785">
    <property type="entry name" value="Winged helix' DNA-binding domain"/>
    <property type="match status" value="1"/>
</dbReference>
<dbReference type="PANTHER" id="PTHR30537">
    <property type="entry name" value="HTH-TYPE TRANSCRIPTIONAL REGULATOR"/>
    <property type="match status" value="1"/>
</dbReference>
<dbReference type="Proteomes" id="UP000253226">
    <property type="component" value="Unassembled WGS sequence"/>
</dbReference>
<dbReference type="Gene3D" id="1.10.10.10">
    <property type="entry name" value="Winged helix-like DNA-binding domain superfamily/Winged helix DNA-binding domain"/>
    <property type="match status" value="1"/>
</dbReference>
<dbReference type="InterPro" id="IPR000847">
    <property type="entry name" value="LysR_HTH_N"/>
</dbReference>
<dbReference type="InterPro" id="IPR005119">
    <property type="entry name" value="LysR_subst-bd"/>
</dbReference>
<proteinExistence type="inferred from homology"/>
<keyword evidence="2" id="KW-0805">Transcription regulation</keyword>
<comment type="caution">
    <text evidence="6">The sequence shown here is derived from an EMBL/GenBank/DDBJ whole genome shotgun (WGS) entry which is preliminary data.</text>
</comment>
<evidence type="ECO:0000313" key="6">
    <source>
        <dbReference type="EMBL" id="RCK33685.1"/>
    </source>
</evidence>
<dbReference type="EMBL" id="JPWF01000012">
    <property type="protein sequence ID" value="RCK33685.1"/>
    <property type="molecule type" value="Genomic_DNA"/>
</dbReference>
<dbReference type="PRINTS" id="PR00039">
    <property type="entry name" value="HTHLYSR"/>
</dbReference>
<dbReference type="InterPro" id="IPR036390">
    <property type="entry name" value="WH_DNA-bd_sf"/>
</dbReference>
<dbReference type="GO" id="GO:0006351">
    <property type="term" value="P:DNA-templated transcription"/>
    <property type="evidence" value="ECO:0007669"/>
    <property type="project" value="TreeGrafter"/>
</dbReference>
<dbReference type="GO" id="GO:0043565">
    <property type="term" value="F:sequence-specific DNA binding"/>
    <property type="evidence" value="ECO:0007669"/>
    <property type="project" value="TreeGrafter"/>
</dbReference>
<reference evidence="6 7" key="1">
    <citation type="submission" date="2014-07" db="EMBL/GenBank/DDBJ databases">
        <title>Draft genome sequence of Thalassospira profundimaris 35.</title>
        <authorList>
            <person name="Lai Q."/>
            <person name="Shao Z."/>
        </authorList>
    </citation>
    <scope>NUCLEOTIDE SEQUENCE [LARGE SCALE GENOMIC DNA]</scope>
    <source>
        <strain evidence="6 7">35</strain>
    </source>
</reference>
<dbReference type="GO" id="GO:0003700">
    <property type="term" value="F:DNA-binding transcription factor activity"/>
    <property type="evidence" value="ECO:0007669"/>
    <property type="project" value="InterPro"/>
</dbReference>
<dbReference type="PANTHER" id="PTHR30537:SF71">
    <property type="entry name" value="TRANSCRIPTIONAL REGULATORY PROTEIN"/>
    <property type="match status" value="1"/>
</dbReference>
<keyword evidence="3" id="KW-0238">DNA-binding</keyword>
<accession>A0A367W1Q0</accession>
<keyword evidence="4" id="KW-0804">Transcription</keyword>
<evidence type="ECO:0000259" key="5">
    <source>
        <dbReference type="PROSITE" id="PS50931"/>
    </source>
</evidence>
<comment type="similarity">
    <text evidence="1">Belongs to the LysR transcriptional regulatory family.</text>
</comment>
<sequence>MARLDTNRSGEMEVYVRVVERGGFSAAARDFNMTPSAVSKLVGRLETRLGVRLFNRSTRKLHLTPEGQRFYDRSVGVLADLTAAEDEATRAVQPRGRLRVTVNLPVGLFRILPLVPTFQTQFPDIDLDITVSDKVVDLYEERADIAIRSGPLQSSGLIARKLGQCRMVIVAAPDYLDRFGRPETVGALDQHRLIGYNFARVISEWPFDVKGDIKTVMPGGKLCVGDAESARQLAIAGGGIARLAVFHVRDDVVAGKLEVLLDEFNPGGGVDIHAVYVGQGGHMPARVRAFLDFCIENVDLN</sequence>
<feature type="domain" description="HTH lysR-type" evidence="5">
    <location>
        <begin position="12"/>
        <end position="64"/>
    </location>
</feature>
<dbReference type="AlphaFoldDB" id="A0A367W1Q0"/>
<dbReference type="Pfam" id="PF00126">
    <property type="entry name" value="HTH_1"/>
    <property type="match status" value="1"/>
</dbReference>
<evidence type="ECO:0000256" key="3">
    <source>
        <dbReference type="ARBA" id="ARBA00023125"/>
    </source>
</evidence>
<organism evidence="6 7">
    <name type="scientific">Thalassospira profundimaris</name>
    <dbReference type="NCBI Taxonomy" id="502049"/>
    <lineage>
        <taxon>Bacteria</taxon>
        <taxon>Pseudomonadati</taxon>
        <taxon>Pseudomonadota</taxon>
        <taxon>Alphaproteobacteria</taxon>
        <taxon>Rhodospirillales</taxon>
        <taxon>Thalassospiraceae</taxon>
        <taxon>Thalassospira</taxon>
    </lineage>
</organism>
<evidence type="ECO:0000313" key="7">
    <source>
        <dbReference type="Proteomes" id="UP000253226"/>
    </source>
</evidence>
<protein>
    <submittedName>
        <fullName evidence="6">LysR family transcriptional regulator</fullName>
    </submittedName>
</protein>
<dbReference type="Gene3D" id="3.40.190.290">
    <property type="match status" value="1"/>
</dbReference>
<dbReference type="InterPro" id="IPR058163">
    <property type="entry name" value="LysR-type_TF_proteobact-type"/>
</dbReference>
<evidence type="ECO:0000256" key="1">
    <source>
        <dbReference type="ARBA" id="ARBA00009437"/>
    </source>
</evidence>
<name>A0A367W1Q0_9PROT</name>
<dbReference type="FunFam" id="1.10.10.10:FF:000001">
    <property type="entry name" value="LysR family transcriptional regulator"/>
    <property type="match status" value="1"/>
</dbReference>
<dbReference type="Pfam" id="PF03466">
    <property type="entry name" value="LysR_substrate"/>
    <property type="match status" value="1"/>
</dbReference>
<dbReference type="SUPFAM" id="SSF53850">
    <property type="entry name" value="Periplasmic binding protein-like II"/>
    <property type="match status" value="1"/>
</dbReference>
<gene>
    <name evidence="6" type="ORF">TH19_17405</name>
</gene>
<dbReference type="PROSITE" id="PS50931">
    <property type="entry name" value="HTH_LYSR"/>
    <property type="match status" value="1"/>
</dbReference>
<evidence type="ECO:0000256" key="2">
    <source>
        <dbReference type="ARBA" id="ARBA00023015"/>
    </source>
</evidence>
<dbReference type="OrthoDB" id="9812435at2"/>